<dbReference type="HOGENOM" id="CLU_367019_0_0_1"/>
<evidence type="ECO:0000313" key="1">
    <source>
        <dbReference type="EMBL" id="CCA13901.1"/>
    </source>
</evidence>
<protein>
    <submittedName>
        <fullName evidence="1">Uncharacterized protein AlNc14C1G39</fullName>
    </submittedName>
</protein>
<dbReference type="EMBL" id="FR824046">
    <property type="protein sequence ID" value="CCA13901.1"/>
    <property type="molecule type" value="Genomic_DNA"/>
</dbReference>
<reference evidence="1" key="1">
    <citation type="journal article" date="2011" name="PLoS Biol.">
        <title>Gene gain and loss during evolution of obligate parasitism in the white rust pathogen of Arabidopsis thaliana.</title>
        <authorList>
            <person name="Kemen E."/>
            <person name="Gardiner A."/>
            <person name="Schultz-Larsen T."/>
            <person name="Kemen A.C."/>
            <person name="Balmuth A.L."/>
            <person name="Robert-Seilaniantz A."/>
            <person name="Bailey K."/>
            <person name="Holub E."/>
            <person name="Studholme D.J."/>
            <person name="Maclean D."/>
            <person name="Jones J.D."/>
        </authorList>
    </citation>
    <scope>NUCLEOTIDE SEQUENCE</scope>
</reference>
<sequence>MSVCIEIRAHSFALALQQVIVNLTALQDPKTEDAIIIIVISDIELSIDIQESQYPSFWEQFIRTKLDSNPQSRKQIHLHFGMANLKTAEYNKNEIHIIYQVANSRETQLIASSAVEALPRDLVTIFVIQHRIEFDSGFRFPQSIFPAETLIYGMKMLKSFVRVSRLFPSYSLDRIWYRVFQPLDGFNMDCRGQIAYEIYSTCTVKASLPLSLLILLASWTHCHPIVMRDVEPVIRKKARYLHQRYRESIQQLLGSCELSPSRSFLTPSKSHRPKCLRDDPMHVRLSKCRLWDRQRQFYREQGMQAWSKHHIPFGISSSSLIAQQYARLAIDFLTYVASKRPPTETLKASSKPNCYIFEAASGSCKFLSSFLHHFYKLVDEMQLGDRFGLIPCVIASDLSEQVITSSLNMECFQKYLVSDQLDFVIMDTDAMMQEDTKRLFRMYQQQFWSYDTLDPVFIIGNYFLDSLPSDAWLLQHEIESEGAECTLYEVCVSNDANSAKDVKCTFRAFHGDAYKHPLIQRAFCNVVRRAVASKPIHSTSLVVFPIHSLEFLIRLLGIGTQSQAPRGFVFGDAGYSFRDPFRLSQDMELPQLSPTPECFCLAVDFEVLQAFFQEIRNISAWIRIDENVANDTFDLCTGAVYVDEPDLVRVYTTLQSSMSPCELDHLYELVSSDKLNGILYDLTLEMLLALLIHSGFDYELFLLVQWKLYRKWKLQEDEQMRRSTYKIGRKCHQMRYQMDPAAERSLTRQNVQMNRWLNRK</sequence>
<organism evidence="1">
    <name type="scientific">Albugo laibachii Nc14</name>
    <dbReference type="NCBI Taxonomy" id="890382"/>
    <lineage>
        <taxon>Eukaryota</taxon>
        <taxon>Sar</taxon>
        <taxon>Stramenopiles</taxon>
        <taxon>Oomycota</taxon>
        <taxon>Peronosporomycetes</taxon>
        <taxon>Albuginales</taxon>
        <taxon>Albuginaceae</taxon>
        <taxon>Albugo</taxon>
    </lineage>
</organism>
<gene>
    <name evidence="1" type="primary">AlNc14C1G39</name>
    <name evidence="1" type="ORF">ALNC14_000440</name>
</gene>
<reference evidence="1" key="2">
    <citation type="submission" date="2011-02" db="EMBL/GenBank/DDBJ databases">
        <authorList>
            <person name="MacLean D."/>
        </authorList>
    </citation>
    <scope>NUCLEOTIDE SEQUENCE</scope>
</reference>
<dbReference type="AlphaFoldDB" id="F0VYN7"/>
<accession>F0VYN7</accession>
<proteinExistence type="predicted"/>
<name>F0VYN7_9STRA</name>